<protein>
    <recommendedName>
        <fullName evidence="1">N-acetyltransferase domain-containing protein</fullName>
    </recommendedName>
</protein>
<dbReference type="Pfam" id="PF13508">
    <property type="entry name" value="Acetyltransf_7"/>
    <property type="match status" value="1"/>
</dbReference>
<organism evidence="2 3">
    <name type="scientific">Ktedonobacter robiniae</name>
    <dbReference type="NCBI Taxonomy" id="2778365"/>
    <lineage>
        <taxon>Bacteria</taxon>
        <taxon>Bacillati</taxon>
        <taxon>Chloroflexota</taxon>
        <taxon>Ktedonobacteria</taxon>
        <taxon>Ktedonobacterales</taxon>
        <taxon>Ktedonobacteraceae</taxon>
        <taxon>Ktedonobacter</taxon>
    </lineage>
</organism>
<dbReference type="RefSeq" id="WP_201374429.1">
    <property type="nucleotide sequence ID" value="NZ_BNJG01000002.1"/>
</dbReference>
<feature type="domain" description="N-acetyltransferase" evidence="1">
    <location>
        <begin position="1"/>
        <end position="78"/>
    </location>
</feature>
<dbReference type="SUPFAM" id="SSF55729">
    <property type="entry name" value="Acyl-CoA N-acyltransferases (Nat)"/>
    <property type="match status" value="1"/>
</dbReference>
<keyword evidence="3" id="KW-1185">Reference proteome</keyword>
<dbReference type="CDD" id="cd04301">
    <property type="entry name" value="NAT_SF"/>
    <property type="match status" value="1"/>
</dbReference>
<name>A0ABQ3UZ60_9CHLR</name>
<accession>A0ABQ3UZ60</accession>
<evidence type="ECO:0000313" key="2">
    <source>
        <dbReference type="EMBL" id="GHO58176.1"/>
    </source>
</evidence>
<sequence length="85" mass="9848">MGVYVSPVVRGRKIGKALLFEFLERARELKDLEQIQLSVTTVSSAAYALYHSLGFQEYGLERRALRNNNTYLDEHLMVLFLQTIR</sequence>
<evidence type="ECO:0000259" key="1">
    <source>
        <dbReference type="PROSITE" id="PS51186"/>
    </source>
</evidence>
<dbReference type="PROSITE" id="PS51186">
    <property type="entry name" value="GNAT"/>
    <property type="match status" value="1"/>
</dbReference>
<reference evidence="2 3" key="1">
    <citation type="journal article" date="2021" name="Int. J. Syst. Evol. Microbiol.">
        <title>Reticulibacter mediterranei gen. nov., sp. nov., within the new family Reticulibacteraceae fam. nov., and Ktedonospora formicarum gen. nov., sp. nov., Ktedonobacter robiniae sp. nov., Dictyobacter formicarum sp. nov. and Dictyobacter arantiisoli sp. nov., belonging to the class Ktedonobacteria.</title>
        <authorList>
            <person name="Yabe S."/>
            <person name="Zheng Y."/>
            <person name="Wang C.M."/>
            <person name="Sakai Y."/>
            <person name="Abe K."/>
            <person name="Yokota A."/>
            <person name="Donadio S."/>
            <person name="Cavaletti L."/>
            <person name="Monciardini P."/>
        </authorList>
    </citation>
    <scope>NUCLEOTIDE SEQUENCE [LARGE SCALE GENOMIC DNA]</scope>
    <source>
        <strain evidence="2 3">SOSP1-30</strain>
    </source>
</reference>
<dbReference type="EMBL" id="BNJG01000002">
    <property type="protein sequence ID" value="GHO58176.1"/>
    <property type="molecule type" value="Genomic_DNA"/>
</dbReference>
<dbReference type="InterPro" id="IPR000182">
    <property type="entry name" value="GNAT_dom"/>
</dbReference>
<dbReference type="Proteomes" id="UP000654345">
    <property type="component" value="Unassembled WGS sequence"/>
</dbReference>
<gene>
    <name evidence="2" type="ORF">KSB_66510</name>
</gene>
<dbReference type="Gene3D" id="3.40.630.30">
    <property type="match status" value="1"/>
</dbReference>
<evidence type="ECO:0000313" key="3">
    <source>
        <dbReference type="Proteomes" id="UP000654345"/>
    </source>
</evidence>
<proteinExistence type="predicted"/>
<comment type="caution">
    <text evidence="2">The sequence shown here is derived from an EMBL/GenBank/DDBJ whole genome shotgun (WGS) entry which is preliminary data.</text>
</comment>
<dbReference type="InterPro" id="IPR016181">
    <property type="entry name" value="Acyl_CoA_acyltransferase"/>
</dbReference>